<keyword evidence="13" id="KW-1185">Reference proteome</keyword>
<sequence>MYSPPSLLLVLLAPAAVTLYFLWTFLMLVLRQARSPLRHLPGPPSPSFFMGNLREMHDQENNGLVARWAAAYGSTFVYRGFIGGCRLMTVDPLAVNHIMSRGYEYPKPDFVRDALASMAAGYEGLLTAEGDMHRKQRKILNPAFSAAQIRSLTPIFWEKAIRLRDIWLDITASPKAFFTPVDPFARTEAPPSPGTADPEPAANAPLLSPSAVTTSFLPNPFAAFVPSKSSPTIPTVRARQPAGSCALELASDAPCRLDVLPWLARAALDVIGEAGFGYAFHSLEAAAERRDYESELAQAFGVIFGTARKFRVMTILQVWFPVLRRFKRENAAMQHAQATMRKIGTELIEQRRAAVAAESEAEKRSTIEGDKTVFDRDLLSVLVRSNISEVPGQRMSMNELLCQISTFLAAGHETSASALTWTLYALARCPSAQVKLRAELRSVPVPSGPSVPVSSPPPFQSSFPQQPSTPASVPSSPACSPPSSPTSAAAAHDAAMAALFDRISHLPYLDAVVREALRLYAPITTTMRVATQDDVIPVAAPYTDRRGRMCEEIRVRKGDIISVPIQAMNKGRETWGEDADVFRPERWEEARHREERCEEKGEKGRGKHVQGLWGNMLTFGGGNPVNGNRSCIGYRFALSEIKVFLFVLLRDIEFSNDSAVEIEKKVNVVTRPCVKSEPHRGNQMPLYIRRVLRSPSSDLRTDRHFGVS</sequence>
<keyword evidence="6" id="KW-0560">Oxidoreductase</keyword>
<keyword evidence="11" id="KW-1133">Transmembrane helix</keyword>
<dbReference type="Proteomes" id="UP000292082">
    <property type="component" value="Unassembled WGS sequence"/>
</dbReference>
<evidence type="ECO:0000256" key="3">
    <source>
        <dbReference type="ARBA" id="ARBA00010617"/>
    </source>
</evidence>
<evidence type="ECO:0000256" key="5">
    <source>
        <dbReference type="ARBA" id="ARBA00022723"/>
    </source>
</evidence>
<keyword evidence="7 9" id="KW-0408">Iron</keyword>
<evidence type="ECO:0000256" key="10">
    <source>
        <dbReference type="SAM" id="MobiDB-lite"/>
    </source>
</evidence>
<dbReference type="PRINTS" id="PR00463">
    <property type="entry name" value="EP450I"/>
</dbReference>
<comment type="cofactor">
    <cofactor evidence="1 9">
        <name>heme</name>
        <dbReference type="ChEBI" id="CHEBI:30413"/>
    </cofactor>
</comment>
<feature type="compositionally biased region" description="Low complexity" evidence="10">
    <location>
        <begin position="460"/>
        <end position="478"/>
    </location>
</feature>
<keyword evidence="8" id="KW-0503">Monooxygenase</keyword>
<keyword evidence="11" id="KW-0472">Membrane</keyword>
<feature type="compositionally biased region" description="Pro residues" evidence="10">
    <location>
        <begin position="446"/>
        <end position="459"/>
    </location>
</feature>
<dbReference type="PANTHER" id="PTHR24305">
    <property type="entry name" value="CYTOCHROME P450"/>
    <property type="match status" value="1"/>
</dbReference>
<dbReference type="EMBL" id="ML145287">
    <property type="protein sequence ID" value="TBU51768.1"/>
    <property type="molecule type" value="Genomic_DNA"/>
</dbReference>
<accession>A0A4Q9NFB9</accession>
<reference evidence="12 13" key="1">
    <citation type="submission" date="2019-01" db="EMBL/GenBank/DDBJ databases">
        <title>Draft genome sequences of three monokaryotic isolates of the white-rot basidiomycete fungus Dichomitus squalens.</title>
        <authorList>
            <consortium name="DOE Joint Genome Institute"/>
            <person name="Lopez S.C."/>
            <person name="Andreopoulos B."/>
            <person name="Pangilinan J."/>
            <person name="Lipzen A."/>
            <person name="Riley R."/>
            <person name="Ahrendt S."/>
            <person name="Ng V."/>
            <person name="Barry K."/>
            <person name="Daum C."/>
            <person name="Grigoriev I.V."/>
            <person name="Hilden K.S."/>
            <person name="Makela M.R."/>
            <person name="de Vries R.P."/>
        </authorList>
    </citation>
    <scope>NUCLEOTIDE SEQUENCE [LARGE SCALE GENOMIC DNA]</scope>
    <source>
        <strain evidence="12 13">CBS 464.89</strain>
    </source>
</reference>
<evidence type="ECO:0000256" key="8">
    <source>
        <dbReference type="ARBA" id="ARBA00023033"/>
    </source>
</evidence>
<dbReference type="STRING" id="114155.A0A4Q9NFB9"/>
<dbReference type="GO" id="GO:0005506">
    <property type="term" value="F:iron ion binding"/>
    <property type="evidence" value="ECO:0007669"/>
    <property type="project" value="InterPro"/>
</dbReference>
<dbReference type="InterPro" id="IPR050121">
    <property type="entry name" value="Cytochrome_P450_monoxygenase"/>
</dbReference>
<dbReference type="GO" id="GO:0020037">
    <property type="term" value="F:heme binding"/>
    <property type="evidence" value="ECO:0007669"/>
    <property type="project" value="InterPro"/>
</dbReference>
<dbReference type="PANTHER" id="PTHR24305:SF166">
    <property type="entry name" value="CYTOCHROME P450 12A4, MITOCHONDRIAL-RELATED"/>
    <property type="match status" value="1"/>
</dbReference>
<comment type="pathway">
    <text evidence="2">Secondary metabolite biosynthesis.</text>
</comment>
<dbReference type="GO" id="GO:0004497">
    <property type="term" value="F:monooxygenase activity"/>
    <property type="evidence" value="ECO:0007669"/>
    <property type="project" value="UniProtKB-KW"/>
</dbReference>
<name>A0A4Q9NFB9_9APHY</name>
<proteinExistence type="inferred from homology"/>
<evidence type="ECO:0000256" key="1">
    <source>
        <dbReference type="ARBA" id="ARBA00001971"/>
    </source>
</evidence>
<evidence type="ECO:0000256" key="6">
    <source>
        <dbReference type="ARBA" id="ARBA00023002"/>
    </source>
</evidence>
<gene>
    <name evidence="12" type="ORF">BD310DRAFT_890399</name>
</gene>
<dbReference type="GO" id="GO:0016705">
    <property type="term" value="F:oxidoreductase activity, acting on paired donors, with incorporation or reduction of molecular oxygen"/>
    <property type="evidence" value="ECO:0007669"/>
    <property type="project" value="InterPro"/>
</dbReference>
<dbReference type="SUPFAM" id="SSF48264">
    <property type="entry name" value="Cytochrome P450"/>
    <property type="match status" value="2"/>
</dbReference>
<feature type="region of interest" description="Disordered" evidence="10">
    <location>
        <begin position="445"/>
        <end position="488"/>
    </location>
</feature>
<dbReference type="InterPro" id="IPR036396">
    <property type="entry name" value="Cyt_P450_sf"/>
</dbReference>
<evidence type="ECO:0000256" key="11">
    <source>
        <dbReference type="SAM" id="Phobius"/>
    </source>
</evidence>
<evidence type="ECO:0000313" key="12">
    <source>
        <dbReference type="EMBL" id="TBU51768.1"/>
    </source>
</evidence>
<dbReference type="Pfam" id="PF00067">
    <property type="entry name" value="p450"/>
    <property type="match status" value="3"/>
</dbReference>
<comment type="similarity">
    <text evidence="3">Belongs to the cytochrome P450 family.</text>
</comment>
<keyword evidence="4 9" id="KW-0349">Heme</keyword>
<dbReference type="AlphaFoldDB" id="A0A4Q9NFB9"/>
<dbReference type="InterPro" id="IPR002401">
    <property type="entry name" value="Cyt_P450_E_grp-I"/>
</dbReference>
<evidence type="ECO:0000313" key="13">
    <source>
        <dbReference type="Proteomes" id="UP000292082"/>
    </source>
</evidence>
<dbReference type="InterPro" id="IPR001128">
    <property type="entry name" value="Cyt_P450"/>
</dbReference>
<keyword evidence="5 9" id="KW-0479">Metal-binding</keyword>
<feature type="transmembrane region" description="Helical" evidence="11">
    <location>
        <begin position="6"/>
        <end position="30"/>
    </location>
</feature>
<feature type="binding site" description="axial binding residue" evidence="9">
    <location>
        <position position="631"/>
    </location>
    <ligand>
        <name>heme</name>
        <dbReference type="ChEBI" id="CHEBI:30413"/>
    </ligand>
    <ligandPart>
        <name>Fe</name>
        <dbReference type="ChEBI" id="CHEBI:18248"/>
    </ligandPart>
</feature>
<evidence type="ECO:0000256" key="9">
    <source>
        <dbReference type="PIRSR" id="PIRSR602401-1"/>
    </source>
</evidence>
<dbReference type="Gene3D" id="1.10.630.10">
    <property type="entry name" value="Cytochrome P450"/>
    <property type="match status" value="2"/>
</dbReference>
<organism evidence="12 13">
    <name type="scientific">Dichomitus squalens</name>
    <dbReference type="NCBI Taxonomy" id="114155"/>
    <lineage>
        <taxon>Eukaryota</taxon>
        <taxon>Fungi</taxon>
        <taxon>Dikarya</taxon>
        <taxon>Basidiomycota</taxon>
        <taxon>Agaricomycotina</taxon>
        <taxon>Agaricomycetes</taxon>
        <taxon>Polyporales</taxon>
        <taxon>Polyporaceae</taxon>
        <taxon>Dichomitus</taxon>
    </lineage>
</organism>
<evidence type="ECO:0000256" key="2">
    <source>
        <dbReference type="ARBA" id="ARBA00005179"/>
    </source>
</evidence>
<protein>
    <submittedName>
        <fullName evidence="12">Cytochrome P450</fullName>
    </submittedName>
</protein>
<evidence type="ECO:0000256" key="4">
    <source>
        <dbReference type="ARBA" id="ARBA00022617"/>
    </source>
</evidence>
<keyword evidence="11" id="KW-0812">Transmembrane</keyword>
<dbReference type="PRINTS" id="PR00385">
    <property type="entry name" value="P450"/>
</dbReference>
<evidence type="ECO:0000256" key="7">
    <source>
        <dbReference type="ARBA" id="ARBA00023004"/>
    </source>
</evidence>